<reference evidence="2" key="1">
    <citation type="journal article" date="2019" name="Int. J. Syst. Evol. Microbiol.">
        <title>The Global Catalogue of Microorganisms (GCM) 10K type strain sequencing project: providing services to taxonomists for standard genome sequencing and annotation.</title>
        <authorList>
            <consortium name="The Broad Institute Genomics Platform"/>
            <consortium name="The Broad Institute Genome Sequencing Center for Infectious Disease"/>
            <person name="Wu L."/>
            <person name="Ma J."/>
        </authorList>
    </citation>
    <scope>NUCLEOTIDE SEQUENCE [LARGE SCALE GENOMIC DNA]</scope>
    <source>
        <strain evidence="2">JCM 14370</strain>
    </source>
</reference>
<comment type="caution">
    <text evidence="1">The sequence shown here is derived from an EMBL/GenBank/DDBJ whole genome shotgun (WGS) entry which is preliminary data.</text>
</comment>
<keyword evidence="2" id="KW-1185">Reference proteome</keyword>
<evidence type="ECO:0000313" key="2">
    <source>
        <dbReference type="Proteomes" id="UP000632222"/>
    </source>
</evidence>
<dbReference type="RefSeq" id="WP_189003605.1">
    <property type="nucleotide sequence ID" value="NZ_BMOD01000011.1"/>
</dbReference>
<dbReference type="EMBL" id="BMOD01000011">
    <property type="protein sequence ID" value="GGJ41586.1"/>
    <property type="molecule type" value="Genomic_DNA"/>
</dbReference>
<organism evidence="1 2">
    <name type="scientific">Deinococcus roseus</name>
    <dbReference type="NCBI Taxonomy" id="392414"/>
    <lineage>
        <taxon>Bacteria</taxon>
        <taxon>Thermotogati</taxon>
        <taxon>Deinococcota</taxon>
        <taxon>Deinococci</taxon>
        <taxon>Deinococcales</taxon>
        <taxon>Deinococcaceae</taxon>
        <taxon>Deinococcus</taxon>
    </lineage>
</organism>
<proteinExistence type="predicted"/>
<dbReference type="Proteomes" id="UP000632222">
    <property type="component" value="Unassembled WGS sequence"/>
</dbReference>
<protein>
    <recommendedName>
        <fullName evidence="3">HEPN domain-containing protein</fullName>
    </recommendedName>
</protein>
<name>A0ABQ2D3M7_9DEIO</name>
<evidence type="ECO:0008006" key="3">
    <source>
        <dbReference type="Google" id="ProtNLM"/>
    </source>
</evidence>
<gene>
    <name evidence="1" type="ORF">GCM10008938_29520</name>
</gene>
<sequence length="112" mass="12812">MAQFEKTQALLQAALQLLKGPVSAQAHNQVVHHLHDAYDLIRPDTRQDQNGQPFEPLKPKLLNFSYYQRHATEVRGHTQEALDELEFMLEEGVSTAWVNSIADSLREAYDKL</sequence>
<accession>A0ABQ2D3M7</accession>
<evidence type="ECO:0000313" key="1">
    <source>
        <dbReference type="EMBL" id="GGJ41586.1"/>
    </source>
</evidence>